<name>A0A3N8QRW8_9BURK</name>
<gene>
    <name evidence="1" type="ORF">DF037_20750</name>
</gene>
<protein>
    <submittedName>
        <fullName evidence="1">GIY-YIG nuclease family protein</fullName>
    </submittedName>
</protein>
<evidence type="ECO:0000313" key="2">
    <source>
        <dbReference type="Proteomes" id="UP000269271"/>
    </source>
</evidence>
<dbReference type="CDD" id="cd00719">
    <property type="entry name" value="GIY-YIG_SF"/>
    <property type="match status" value="1"/>
</dbReference>
<comment type="caution">
    <text evidence="1">The sequence shown here is derived from an EMBL/GenBank/DDBJ whole genome shotgun (WGS) entry which is preliminary data.</text>
</comment>
<evidence type="ECO:0000313" key="1">
    <source>
        <dbReference type="EMBL" id="RQT26121.1"/>
    </source>
</evidence>
<proteinExistence type="predicted"/>
<dbReference type="AlphaFoldDB" id="A0A3N8QRW8"/>
<sequence length="163" mass="19034">MPKQLQSCDLSMVTKSRQPEPLRLIERRHEFIALEDIDTIPKGLRGIYVLYRTTKSDNPKRPFRVVVYVGMSASGIKGRLRAHKRHKEGFWDCCSIFVVWPNVREEEIRELEGILRHIYRFDPDAQLLNAQGSFRKLAKTPVVELSAKNRLEKEYIAKEPVED</sequence>
<dbReference type="EMBL" id="QTQX01000013">
    <property type="protein sequence ID" value="RQT26121.1"/>
    <property type="molecule type" value="Genomic_DNA"/>
</dbReference>
<dbReference type="RefSeq" id="WP_124618587.1">
    <property type="nucleotide sequence ID" value="NZ_QTQX01000013.1"/>
</dbReference>
<accession>A0A3N8QRW8</accession>
<reference evidence="1 2" key="1">
    <citation type="submission" date="2018-08" db="EMBL/GenBank/DDBJ databases">
        <title>Comparative analysis of Burkholderia isolates from Puerto Rico.</title>
        <authorList>
            <person name="Hall C."/>
            <person name="Sahl J."/>
            <person name="Wagner D."/>
        </authorList>
    </citation>
    <scope>NUCLEOTIDE SEQUENCE [LARGE SCALE GENOMIC DNA]</scope>
    <source>
        <strain evidence="1 2">Bp9001</strain>
    </source>
</reference>
<dbReference type="Proteomes" id="UP000269271">
    <property type="component" value="Unassembled WGS sequence"/>
</dbReference>
<organism evidence="1 2">
    <name type="scientific">Burkholderia contaminans</name>
    <dbReference type="NCBI Taxonomy" id="488447"/>
    <lineage>
        <taxon>Bacteria</taxon>
        <taxon>Pseudomonadati</taxon>
        <taxon>Pseudomonadota</taxon>
        <taxon>Betaproteobacteria</taxon>
        <taxon>Burkholderiales</taxon>
        <taxon>Burkholderiaceae</taxon>
        <taxon>Burkholderia</taxon>
        <taxon>Burkholderia cepacia complex</taxon>
    </lineage>
</organism>